<dbReference type="InterPro" id="IPR013766">
    <property type="entry name" value="Thioredoxin_domain"/>
</dbReference>
<feature type="domain" description="Thioredoxin" evidence="7">
    <location>
        <begin position="78"/>
        <end position="224"/>
    </location>
</feature>
<dbReference type="STRING" id="335973.SAMN04488693_12526"/>
<dbReference type="PANTHER" id="PTHR42852:SF6">
    <property type="entry name" value="THIOL:DISULFIDE INTERCHANGE PROTEIN DSBE"/>
    <property type="match status" value="1"/>
</dbReference>
<dbReference type="GO" id="GO:0016853">
    <property type="term" value="F:isomerase activity"/>
    <property type="evidence" value="ECO:0007669"/>
    <property type="project" value="UniProtKB-KW"/>
</dbReference>
<keyword evidence="3" id="KW-0735">Signal-anchor</keyword>
<dbReference type="AlphaFoldDB" id="A0A1G8NQN6"/>
<sequence length="224" mass="23708">MHTGTCRTQEGSGKENTVPPLPHRTSIKFPGAPLKLLAASLTLSLGLTGCASTDTLAEQANAGDNENYIAGDGSVTEYTPESRGEPVALTGTFYDGTVVDSEDFKGQVTVLNVWYAACAPCRVEAPDLQALYEKHQPSGVQFIGVNIRDEQPTADAFERTFGTTYPSIDDTDGAVLLAMSDYVPAQAVPTTLVLDRQGRVAGRIIGLAEKSTLDALITDAVAEQ</sequence>
<evidence type="ECO:0000256" key="6">
    <source>
        <dbReference type="SAM" id="MobiDB-lite"/>
    </source>
</evidence>
<dbReference type="GO" id="GO:0017004">
    <property type="term" value="P:cytochrome complex assembly"/>
    <property type="evidence" value="ECO:0007669"/>
    <property type="project" value="UniProtKB-KW"/>
</dbReference>
<feature type="region of interest" description="Disordered" evidence="6">
    <location>
        <begin position="1"/>
        <end position="23"/>
    </location>
</feature>
<dbReference type="Proteomes" id="UP000199258">
    <property type="component" value="Unassembled WGS sequence"/>
</dbReference>
<dbReference type="CDD" id="cd02966">
    <property type="entry name" value="TlpA_like_family"/>
    <property type="match status" value="1"/>
</dbReference>
<keyword evidence="8" id="KW-0413">Isomerase</keyword>
<evidence type="ECO:0000259" key="7">
    <source>
        <dbReference type="PROSITE" id="PS51352"/>
    </source>
</evidence>
<dbReference type="InterPro" id="IPR036249">
    <property type="entry name" value="Thioredoxin-like_sf"/>
</dbReference>
<evidence type="ECO:0000256" key="1">
    <source>
        <dbReference type="ARBA" id="ARBA00004196"/>
    </source>
</evidence>
<dbReference type="OrthoDB" id="9796554at2"/>
<evidence type="ECO:0000313" key="9">
    <source>
        <dbReference type="Proteomes" id="UP000199258"/>
    </source>
</evidence>
<evidence type="ECO:0000256" key="3">
    <source>
        <dbReference type="ARBA" id="ARBA00022968"/>
    </source>
</evidence>
<dbReference type="PANTHER" id="PTHR42852">
    <property type="entry name" value="THIOL:DISULFIDE INTERCHANGE PROTEIN DSBE"/>
    <property type="match status" value="1"/>
</dbReference>
<dbReference type="Gene3D" id="3.40.30.10">
    <property type="entry name" value="Glutaredoxin"/>
    <property type="match status" value="1"/>
</dbReference>
<keyword evidence="5" id="KW-0676">Redox-active center</keyword>
<keyword evidence="9" id="KW-1185">Reference proteome</keyword>
<keyword evidence="2" id="KW-0201">Cytochrome c-type biogenesis</keyword>
<dbReference type="EMBL" id="FNDT01000025">
    <property type="protein sequence ID" value="SDI82504.1"/>
    <property type="molecule type" value="Genomic_DNA"/>
</dbReference>
<protein>
    <submittedName>
        <fullName evidence="8">Thiol-disulfide isomerase or thioredoxin</fullName>
    </submittedName>
</protein>
<comment type="subcellular location">
    <subcellularLocation>
        <location evidence="1">Cell envelope</location>
    </subcellularLocation>
</comment>
<dbReference type="InterPro" id="IPR013740">
    <property type="entry name" value="Redoxin"/>
</dbReference>
<dbReference type="GO" id="GO:0016491">
    <property type="term" value="F:oxidoreductase activity"/>
    <property type="evidence" value="ECO:0007669"/>
    <property type="project" value="InterPro"/>
</dbReference>
<name>A0A1G8NQN6_9MICC</name>
<keyword evidence="3" id="KW-0812">Transmembrane</keyword>
<accession>A0A1G8NQN6</accession>
<evidence type="ECO:0000256" key="2">
    <source>
        <dbReference type="ARBA" id="ARBA00022748"/>
    </source>
</evidence>
<organism evidence="8 9">
    <name type="scientific">Arthrobacter subterraneus</name>
    <dbReference type="NCBI Taxonomy" id="335973"/>
    <lineage>
        <taxon>Bacteria</taxon>
        <taxon>Bacillati</taxon>
        <taxon>Actinomycetota</taxon>
        <taxon>Actinomycetes</taxon>
        <taxon>Micrococcales</taxon>
        <taxon>Micrococcaceae</taxon>
        <taxon>Arthrobacter</taxon>
    </lineage>
</organism>
<feature type="compositionally biased region" description="Polar residues" evidence="6">
    <location>
        <begin position="1"/>
        <end position="15"/>
    </location>
</feature>
<dbReference type="SUPFAM" id="SSF52833">
    <property type="entry name" value="Thioredoxin-like"/>
    <property type="match status" value="1"/>
</dbReference>
<dbReference type="GO" id="GO:0030313">
    <property type="term" value="C:cell envelope"/>
    <property type="evidence" value="ECO:0007669"/>
    <property type="project" value="UniProtKB-SubCell"/>
</dbReference>
<evidence type="ECO:0000256" key="4">
    <source>
        <dbReference type="ARBA" id="ARBA00023157"/>
    </source>
</evidence>
<proteinExistence type="predicted"/>
<dbReference type="PROSITE" id="PS51352">
    <property type="entry name" value="THIOREDOXIN_2"/>
    <property type="match status" value="1"/>
</dbReference>
<keyword evidence="4" id="KW-1015">Disulfide bond</keyword>
<dbReference type="InterPro" id="IPR050553">
    <property type="entry name" value="Thioredoxin_ResA/DsbE_sf"/>
</dbReference>
<dbReference type="Pfam" id="PF08534">
    <property type="entry name" value="Redoxin"/>
    <property type="match status" value="1"/>
</dbReference>
<evidence type="ECO:0000256" key="5">
    <source>
        <dbReference type="ARBA" id="ARBA00023284"/>
    </source>
</evidence>
<evidence type="ECO:0000313" key="8">
    <source>
        <dbReference type="EMBL" id="SDI82504.1"/>
    </source>
</evidence>
<reference evidence="8 9" key="1">
    <citation type="submission" date="2016-10" db="EMBL/GenBank/DDBJ databases">
        <authorList>
            <person name="de Groot N.N."/>
        </authorList>
    </citation>
    <scope>NUCLEOTIDE SEQUENCE [LARGE SCALE GENOMIC DNA]</scope>
    <source>
        <strain evidence="8 9">NP_1H</strain>
    </source>
</reference>
<gene>
    <name evidence="8" type="ORF">SAMN04488693_12526</name>
</gene>